<protein>
    <submittedName>
        <fullName evidence="1">Uncharacterized protein</fullName>
    </submittedName>
</protein>
<keyword evidence="2" id="KW-1185">Reference proteome</keyword>
<gene>
    <name evidence="1" type="ORF">RUA8715_01729</name>
</gene>
<dbReference type="Proteomes" id="UP000202485">
    <property type="component" value="Unassembled WGS sequence"/>
</dbReference>
<dbReference type="OrthoDB" id="7708019at2"/>
<dbReference type="GeneID" id="57467684"/>
<organism evidence="1 2">
    <name type="scientific">Ruegeria arenilitoris</name>
    <dbReference type="NCBI Taxonomy" id="1173585"/>
    <lineage>
        <taxon>Bacteria</taxon>
        <taxon>Pseudomonadati</taxon>
        <taxon>Pseudomonadota</taxon>
        <taxon>Alphaproteobacteria</taxon>
        <taxon>Rhodobacterales</taxon>
        <taxon>Roseobacteraceae</taxon>
        <taxon>Ruegeria</taxon>
    </lineage>
</organism>
<accession>A0A238KCS6</accession>
<evidence type="ECO:0000313" key="2">
    <source>
        <dbReference type="Proteomes" id="UP000202485"/>
    </source>
</evidence>
<sequence>MTEQINSAATEQDVVFLARESFVGELKNLNQQFPNTGFGIALKTHEGNEYLLANARMPLPSAKSNGFPTGRRVARLDNGTRFSSIEVLADSRAFDTISPGTEAEMLGNALELIARIDSFSGMAPASLTESGHTQIAATGTGG</sequence>
<evidence type="ECO:0000313" key="1">
    <source>
        <dbReference type="EMBL" id="SMX40625.1"/>
    </source>
</evidence>
<proteinExistence type="predicted"/>
<reference evidence="2" key="1">
    <citation type="submission" date="2017-05" db="EMBL/GenBank/DDBJ databases">
        <authorList>
            <person name="Rodrigo-Torres L."/>
            <person name="Arahal R. D."/>
            <person name="Lucena T."/>
        </authorList>
    </citation>
    <scope>NUCLEOTIDE SEQUENCE [LARGE SCALE GENOMIC DNA]</scope>
    <source>
        <strain evidence="2">CECT 8715</strain>
    </source>
</reference>
<name>A0A238KCS6_9RHOB</name>
<dbReference type="RefSeq" id="WP_093963272.1">
    <property type="nucleotide sequence ID" value="NZ_FXYG01000002.1"/>
</dbReference>
<dbReference type="EMBL" id="FXYG01000002">
    <property type="protein sequence ID" value="SMX40625.1"/>
    <property type="molecule type" value="Genomic_DNA"/>
</dbReference>
<dbReference type="AlphaFoldDB" id="A0A238KCS6"/>